<name>A0A835YFI2_9CHLO</name>
<dbReference type="PROSITE" id="PS01009">
    <property type="entry name" value="CRISP_1"/>
    <property type="match status" value="1"/>
</dbReference>
<dbReference type="SMART" id="SM00198">
    <property type="entry name" value="SCP"/>
    <property type="match status" value="1"/>
</dbReference>
<protein>
    <recommendedName>
        <fullName evidence="1">SCP domain-containing protein</fullName>
    </recommendedName>
</protein>
<dbReference type="Gene3D" id="3.40.33.10">
    <property type="entry name" value="CAP"/>
    <property type="match status" value="1"/>
</dbReference>
<evidence type="ECO:0000259" key="1">
    <source>
        <dbReference type="SMART" id="SM00198"/>
    </source>
</evidence>
<dbReference type="InterPro" id="IPR001283">
    <property type="entry name" value="CRISP-related"/>
</dbReference>
<dbReference type="PANTHER" id="PTHR10334">
    <property type="entry name" value="CYSTEINE-RICH SECRETORY PROTEIN-RELATED"/>
    <property type="match status" value="1"/>
</dbReference>
<keyword evidence="3" id="KW-1185">Reference proteome</keyword>
<proteinExistence type="predicted"/>
<sequence length="144" mass="15978">MYRSRHSAPDLVWSERLQKAAQDWADNCWFQHSRSAYGENLALGYPAISAVVDAWYAENAVYDYDNPSFNAGHFTALVWAKTSMVGCAIGVCPQGVSYEGGVWIGKLYVCMYFPPGNNLGGFKDNVFPPISGGRRRQAQQDGEL</sequence>
<dbReference type="SUPFAM" id="SSF55797">
    <property type="entry name" value="PR-1-like"/>
    <property type="match status" value="1"/>
</dbReference>
<reference evidence="2" key="1">
    <citation type="journal article" date="2020" name="bioRxiv">
        <title>Comparative genomics of Chlamydomonas.</title>
        <authorList>
            <person name="Craig R.J."/>
            <person name="Hasan A.R."/>
            <person name="Ness R.W."/>
            <person name="Keightley P.D."/>
        </authorList>
    </citation>
    <scope>NUCLEOTIDE SEQUENCE</scope>
    <source>
        <strain evidence="2">CCAP 11/70</strain>
    </source>
</reference>
<dbReference type="OrthoDB" id="337038at2759"/>
<dbReference type="GO" id="GO:0005576">
    <property type="term" value="C:extracellular region"/>
    <property type="evidence" value="ECO:0007669"/>
    <property type="project" value="InterPro"/>
</dbReference>
<comment type="caution">
    <text evidence="2">The sequence shown here is derived from an EMBL/GenBank/DDBJ whole genome shotgun (WGS) entry which is preliminary data.</text>
</comment>
<dbReference type="InterPro" id="IPR035940">
    <property type="entry name" value="CAP_sf"/>
</dbReference>
<dbReference type="PRINTS" id="PR00837">
    <property type="entry name" value="V5TPXLIKE"/>
</dbReference>
<dbReference type="EMBL" id="JAEHOE010000004">
    <property type="protein sequence ID" value="KAG2500273.1"/>
    <property type="molecule type" value="Genomic_DNA"/>
</dbReference>
<dbReference type="InterPro" id="IPR018244">
    <property type="entry name" value="Allrgn_V5/Tpx1_CS"/>
</dbReference>
<dbReference type="AlphaFoldDB" id="A0A835YFI2"/>
<evidence type="ECO:0000313" key="3">
    <source>
        <dbReference type="Proteomes" id="UP000612055"/>
    </source>
</evidence>
<organism evidence="2 3">
    <name type="scientific">Edaphochlamys debaryana</name>
    <dbReference type="NCBI Taxonomy" id="47281"/>
    <lineage>
        <taxon>Eukaryota</taxon>
        <taxon>Viridiplantae</taxon>
        <taxon>Chlorophyta</taxon>
        <taxon>core chlorophytes</taxon>
        <taxon>Chlorophyceae</taxon>
        <taxon>CS clade</taxon>
        <taxon>Chlamydomonadales</taxon>
        <taxon>Chlamydomonadales incertae sedis</taxon>
        <taxon>Edaphochlamys</taxon>
    </lineage>
</organism>
<accession>A0A835YFI2</accession>
<dbReference type="InterPro" id="IPR014044">
    <property type="entry name" value="CAP_dom"/>
</dbReference>
<feature type="domain" description="SCP" evidence="1">
    <location>
        <begin position="2"/>
        <end position="120"/>
    </location>
</feature>
<dbReference type="Proteomes" id="UP000612055">
    <property type="component" value="Unassembled WGS sequence"/>
</dbReference>
<gene>
    <name evidence="2" type="ORF">HYH03_001851</name>
</gene>
<evidence type="ECO:0000313" key="2">
    <source>
        <dbReference type="EMBL" id="KAG2500273.1"/>
    </source>
</evidence>
<dbReference type="Pfam" id="PF00188">
    <property type="entry name" value="CAP"/>
    <property type="match status" value="1"/>
</dbReference>